<dbReference type="GO" id="GO:0003677">
    <property type="term" value="F:DNA binding"/>
    <property type="evidence" value="ECO:0007669"/>
    <property type="project" value="UniProtKB-KW"/>
</dbReference>
<dbReference type="InterPro" id="IPR000524">
    <property type="entry name" value="Tscrpt_reg_HTH_GntR"/>
</dbReference>
<dbReference type="RefSeq" id="WP_084020720.1">
    <property type="nucleotide sequence ID" value="NZ_CP016282.1"/>
</dbReference>
<keyword evidence="3" id="KW-0804">Transcription</keyword>
<keyword evidence="2" id="KW-0238">DNA-binding</keyword>
<dbReference type="PANTHER" id="PTHR44846:SF1">
    <property type="entry name" value="MANNOSYL-D-GLYCERATE TRANSPORT_METABOLISM SYSTEM REPRESSOR MNGR-RELATED"/>
    <property type="match status" value="1"/>
</dbReference>
<dbReference type="Gene3D" id="3.40.1410.10">
    <property type="entry name" value="Chorismate lyase-like"/>
    <property type="match status" value="1"/>
</dbReference>
<keyword evidence="6" id="KW-1185">Reference proteome</keyword>
<reference evidence="5 6" key="1">
    <citation type="submission" date="2016-06" db="EMBL/GenBank/DDBJ databases">
        <title>Genome sequencing of Cryobacterium arcticum PAMC 27867.</title>
        <authorList>
            <person name="Lee J."/>
            <person name="Kim O.-S."/>
        </authorList>
    </citation>
    <scope>NUCLEOTIDE SEQUENCE [LARGE SCALE GENOMIC DNA]</scope>
    <source>
        <strain evidence="5 6">PAMC 27867</strain>
    </source>
</reference>
<sequence>MPDDQPATATGTSTNQTRRAYDLLRVMIRSGDVVVDQKLVEDTLIRSLGITRTAIREALQQLSEEGMVSRQRRSGTRLNRAVLQLPIDDILPWKASTRFSVIRTDYRTVQTTPTVAAKLQTTEDYVGLVEHCFFDDAVAVGVRIAYFRRSYAQPPVWQSCPSLADAFEAVYGSPLAEIRSVVDAGACDPATARMLGIPTGSPVLVREQVLVDRRDIAQEYTFSYYPAGTVSFPMTTVKVAEETRAPLSALRA</sequence>
<dbReference type="STRING" id="670052.PA27867_1035"/>
<keyword evidence="1" id="KW-0805">Transcription regulation</keyword>
<evidence type="ECO:0000256" key="2">
    <source>
        <dbReference type="ARBA" id="ARBA00023125"/>
    </source>
</evidence>
<proteinExistence type="predicted"/>
<evidence type="ECO:0000256" key="1">
    <source>
        <dbReference type="ARBA" id="ARBA00023015"/>
    </source>
</evidence>
<evidence type="ECO:0000256" key="3">
    <source>
        <dbReference type="ARBA" id="ARBA00023163"/>
    </source>
</evidence>
<dbReference type="EMBL" id="CP016282">
    <property type="protein sequence ID" value="ANP72002.1"/>
    <property type="molecule type" value="Genomic_DNA"/>
</dbReference>
<dbReference type="Proteomes" id="UP000092582">
    <property type="component" value="Chromosome 1"/>
</dbReference>
<dbReference type="SMART" id="SM00866">
    <property type="entry name" value="UTRA"/>
    <property type="match status" value="1"/>
</dbReference>
<dbReference type="SMART" id="SM00345">
    <property type="entry name" value="HTH_GNTR"/>
    <property type="match status" value="1"/>
</dbReference>
<evidence type="ECO:0000313" key="5">
    <source>
        <dbReference type="EMBL" id="ANP72002.1"/>
    </source>
</evidence>
<dbReference type="Pfam" id="PF07702">
    <property type="entry name" value="UTRA"/>
    <property type="match status" value="1"/>
</dbReference>
<gene>
    <name evidence="5" type="ORF">PA27867_1035</name>
</gene>
<dbReference type="OrthoDB" id="4532751at2"/>
<feature type="domain" description="HTH gntR-type" evidence="4">
    <location>
        <begin position="14"/>
        <end position="81"/>
    </location>
</feature>
<protein>
    <submittedName>
        <fullName evidence="5">GntR family transcriptional regulator</fullName>
    </submittedName>
</protein>
<evidence type="ECO:0000313" key="6">
    <source>
        <dbReference type="Proteomes" id="UP000092582"/>
    </source>
</evidence>
<dbReference type="SUPFAM" id="SSF46785">
    <property type="entry name" value="Winged helix' DNA-binding domain"/>
    <property type="match status" value="1"/>
</dbReference>
<dbReference type="PROSITE" id="PS50949">
    <property type="entry name" value="HTH_GNTR"/>
    <property type="match status" value="1"/>
</dbReference>
<dbReference type="GO" id="GO:0003700">
    <property type="term" value="F:DNA-binding transcription factor activity"/>
    <property type="evidence" value="ECO:0007669"/>
    <property type="project" value="InterPro"/>
</dbReference>
<dbReference type="KEGG" id="cart:PA27867_1035"/>
<dbReference type="CDD" id="cd07377">
    <property type="entry name" value="WHTH_GntR"/>
    <property type="match status" value="1"/>
</dbReference>
<dbReference type="InterPro" id="IPR028978">
    <property type="entry name" value="Chorismate_lyase_/UTRA_dom_sf"/>
</dbReference>
<dbReference type="AlphaFoldDB" id="A0A1B1BHF4"/>
<dbReference type="InterPro" id="IPR011663">
    <property type="entry name" value="UTRA"/>
</dbReference>
<name>A0A1B1BHF4_9MICO</name>
<dbReference type="InterPro" id="IPR036390">
    <property type="entry name" value="WH_DNA-bd_sf"/>
</dbReference>
<evidence type="ECO:0000259" key="4">
    <source>
        <dbReference type="PROSITE" id="PS50949"/>
    </source>
</evidence>
<dbReference type="Pfam" id="PF00392">
    <property type="entry name" value="GntR"/>
    <property type="match status" value="1"/>
</dbReference>
<accession>A0A1B1BHF4</accession>
<dbReference type="PANTHER" id="PTHR44846">
    <property type="entry name" value="MANNOSYL-D-GLYCERATE TRANSPORT/METABOLISM SYSTEM REPRESSOR MNGR-RELATED"/>
    <property type="match status" value="1"/>
</dbReference>
<dbReference type="Gene3D" id="1.10.10.10">
    <property type="entry name" value="Winged helix-like DNA-binding domain superfamily/Winged helix DNA-binding domain"/>
    <property type="match status" value="1"/>
</dbReference>
<dbReference type="InterPro" id="IPR036388">
    <property type="entry name" value="WH-like_DNA-bd_sf"/>
</dbReference>
<dbReference type="SUPFAM" id="SSF64288">
    <property type="entry name" value="Chorismate lyase-like"/>
    <property type="match status" value="1"/>
</dbReference>
<organism evidence="5 6">
    <name type="scientific">Cryobacterium arcticum</name>
    <dbReference type="NCBI Taxonomy" id="670052"/>
    <lineage>
        <taxon>Bacteria</taxon>
        <taxon>Bacillati</taxon>
        <taxon>Actinomycetota</taxon>
        <taxon>Actinomycetes</taxon>
        <taxon>Micrococcales</taxon>
        <taxon>Microbacteriaceae</taxon>
        <taxon>Cryobacterium</taxon>
    </lineage>
</organism>
<dbReference type="GO" id="GO:0045892">
    <property type="term" value="P:negative regulation of DNA-templated transcription"/>
    <property type="evidence" value="ECO:0007669"/>
    <property type="project" value="TreeGrafter"/>
</dbReference>
<dbReference type="InterPro" id="IPR050679">
    <property type="entry name" value="Bact_HTH_transcr_reg"/>
</dbReference>